<sequence>MMHPPRPIGMQLVGGVSLRRCVRSKPTALDEECRVSGVKVPGRVEPRWTPTDWPLWNDVSAWKMKESIPLLVSPAVFGFLLAFANSKVDADDPLALLWSYSTDRRTTTACFRQTYNLLHIIPTLAATSSPRIYVVVLTSPREDKLPKVYSNYDSSTTLHFNYFLLKDAVLIFSL</sequence>
<comment type="caution">
    <text evidence="1">The sequence shown here is derived from an EMBL/GenBank/DDBJ whole genome shotgun (WGS) entry which is preliminary data.</text>
</comment>
<proteinExistence type="predicted"/>
<name>A0A409VF61_9AGAR</name>
<keyword evidence="2" id="KW-1185">Reference proteome</keyword>
<evidence type="ECO:0000313" key="2">
    <source>
        <dbReference type="Proteomes" id="UP000284706"/>
    </source>
</evidence>
<dbReference type="InParanoid" id="A0A409VF61"/>
<reference evidence="1 2" key="1">
    <citation type="journal article" date="2018" name="Evol. Lett.">
        <title>Horizontal gene cluster transfer increased hallucinogenic mushroom diversity.</title>
        <authorList>
            <person name="Reynolds H.T."/>
            <person name="Vijayakumar V."/>
            <person name="Gluck-Thaler E."/>
            <person name="Korotkin H.B."/>
            <person name="Matheny P.B."/>
            <person name="Slot J.C."/>
        </authorList>
    </citation>
    <scope>NUCLEOTIDE SEQUENCE [LARGE SCALE GENOMIC DNA]</scope>
    <source>
        <strain evidence="1 2">SRW20</strain>
    </source>
</reference>
<dbReference type="Proteomes" id="UP000284706">
    <property type="component" value="Unassembled WGS sequence"/>
</dbReference>
<organism evidence="1 2">
    <name type="scientific">Gymnopilus dilepis</name>
    <dbReference type="NCBI Taxonomy" id="231916"/>
    <lineage>
        <taxon>Eukaryota</taxon>
        <taxon>Fungi</taxon>
        <taxon>Dikarya</taxon>
        <taxon>Basidiomycota</taxon>
        <taxon>Agaricomycotina</taxon>
        <taxon>Agaricomycetes</taxon>
        <taxon>Agaricomycetidae</taxon>
        <taxon>Agaricales</taxon>
        <taxon>Agaricineae</taxon>
        <taxon>Hymenogastraceae</taxon>
        <taxon>Gymnopilus</taxon>
    </lineage>
</organism>
<accession>A0A409VF61</accession>
<evidence type="ECO:0000313" key="1">
    <source>
        <dbReference type="EMBL" id="PPQ64894.1"/>
    </source>
</evidence>
<dbReference type="EMBL" id="NHYE01005661">
    <property type="protein sequence ID" value="PPQ64894.1"/>
    <property type="molecule type" value="Genomic_DNA"/>
</dbReference>
<gene>
    <name evidence="1" type="ORF">CVT26_002612</name>
</gene>
<dbReference type="AlphaFoldDB" id="A0A409VF61"/>
<protein>
    <submittedName>
        <fullName evidence="1">Uncharacterized protein</fullName>
    </submittedName>
</protein>